<accession>A0A8S5MDX7</accession>
<sequence>MTLERDIYRKFKNEDARTEIQSLLKELHSYLGEIDNKILKLAYKSDMPLNGINTSYIQKVLDKMYELQELIQPAQGDQ</sequence>
<organism evidence="1">
    <name type="scientific">Siphoviridae sp. ctYh54</name>
    <dbReference type="NCBI Taxonomy" id="2826379"/>
    <lineage>
        <taxon>Viruses</taxon>
        <taxon>Duplodnaviria</taxon>
        <taxon>Heunggongvirae</taxon>
        <taxon>Uroviricota</taxon>
        <taxon>Caudoviricetes</taxon>
    </lineage>
</organism>
<dbReference type="EMBL" id="BK014884">
    <property type="protein sequence ID" value="DAD80545.1"/>
    <property type="molecule type" value="Genomic_DNA"/>
</dbReference>
<name>A0A8S5MDX7_9CAUD</name>
<reference evidence="1" key="1">
    <citation type="journal article" date="2021" name="Proc. Natl. Acad. Sci. U.S.A.">
        <title>A Catalog of Tens of Thousands of Viruses from Human Metagenomes Reveals Hidden Associations with Chronic Diseases.</title>
        <authorList>
            <person name="Tisza M.J."/>
            <person name="Buck C.B."/>
        </authorList>
    </citation>
    <scope>NUCLEOTIDE SEQUENCE</scope>
    <source>
        <strain evidence="1">CtYh54</strain>
    </source>
</reference>
<evidence type="ECO:0000313" key="1">
    <source>
        <dbReference type="EMBL" id="DAD80545.1"/>
    </source>
</evidence>
<proteinExistence type="predicted"/>
<protein>
    <submittedName>
        <fullName evidence="1">Uncharacterized protein</fullName>
    </submittedName>
</protein>